<feature type="domain" description="CO dehydrogenase flavoprotein C-terminal" evidence="2">
    <location>
        <begin position="55"/>
        <end position="137"/>
    </location>
</feature>
<evidence type="ECO:0000259" key="2">
    <source>
        <dbReference type="SMART" id="SM01092"/>
    </source>
</evidence>
<dbReference type="InterPro" id="IPR000674">
    <property type="entry name" value="Ald_Oxase/Xan_DH_a/b"/>
</dbReference>
<dbReference type="Pfam" id="PF20256">
    <property type="entry name" value="MoCoBD_2"/>
    <property type="match status" value="1"/>
</dbReference>
<dbReference type="SUPFAM" id="SSF56176">
    <property type="entry name" value="FAD-binding/transporter-associated domain-like"/>
    <property type="match status" value="1"/>
</dbReference>
<dbReference type="SUPFAM" id="SSF54665">
    <property type="entry name" value="CO dehydrogenase molybdoprotein N-domain-like"/>
    <property type="match status" value="1"/>
</dbReference>
<dbReference type="InterPro" id="IPR016208">
    <property type="entry name" value="Ald_Oxase/xanthine_DH-like"/>
</dbReference>
<dbReference type="Pfam" id="PF01315">
    <property type="entry name" value="Ald_Xan_dh_C"/>
    <property type="match status" value="1"/>
</dbReference>
<feature type="domain" description="Aldehyde oxidase/xanthine dehydrogenase a/b hammerhead" evidence="1">
    <location>
        <begin position="225"/>
        <end position="335"/>
    </location>
</feature>
<reference evidence="3 4" key="1">
    <citation type="submission" date="2021-11" db="EMBL/GenBank/DDBJ databases">
        <authorList>
            <person name="Islam A."/>
            <person name="Islam S."/>
            <person name="Flora M.S."/>
            <person name="Rahman M."/>
            <person name="Ziaur R.M."/>
            <person name="Epstein J.H."/>
            <person name="Hassan M."/>
            <person name="Klassen M."/>
            <person name="Woodard K."/>
            <person name="Webb A."/>
            <person name="Webby R.J."/>
            <person name="El Zowalaty M.E."/>
        </authorList>
    </citation>
    <scope>NUCLEOTIDE SEQUENCE [LARGE SCALE GENOMIC DNA]</scope>
    <source>
        <strain evidence="3">Pbs1</strain>
    </source>
</reference>
<dbReference type="Gene3D" id="3.90.1170.50">
    <property type="entry name" value="Aldehyde oxidase/xanthine dehydrogenase, a/b hammerhead"/>
    <property type="match status" value="1"/>
</dbReference>
<evidence type="ECO:0000259" key="1">
    <source>
        <dbReference type="SMART" id="SM01008"/>
    </source>
</evidence>
<evidence type="ECO:0000313" key="4">
    <source>
        <dbReference type="Proteomes" id="UP001158986"/>
    </source>
</evidence>
<dbReference type="Gene3D" id="3.30.465.10">
    <property type="match status" value="1"/>
</dbReference>
<dbReference type="Gene3D" id="3.30.390.50">
    <property type="entry name" value="CO dehydrogenase flavoprotein, C-terminal domain"/>
    <property type="match status" value="1"/>
</dbReference>
<dbReference type="InterPro" id="IPR016169">
    <property type="entry name" value="FAD-bd_PCMH_sub2"/>
</dbReference>
<evidence type="ECO:0000313" key="3">
    <source>
        <dbReference type="EMBL" id="CAH0522337.1"/>
    </source>
</evidence>
<dbReference type="SMART" id="SM01008">
    <property type="entry name" value="Ald_Xan_dh_C"/>
    <property type="match status" value="1"/>
</dbReference>
<dbReference type="Pfam" id="PF03450">
    <property type="entry name" value="CO_deh_flav_C"/>
    <property type="match status" value="1"/>
</dbReference>
<dbReference type="PANTHER" id="PTHR45444">
    <property type="entry name" value="XANTHINE DEHYDROGENASE"/>
    <property type="match status" value="1"/>
</dbReference>
<dbReference type="InterPro" id="IPR037165">
    <property type="entry name" value="AldOxase/xan_DH_Mopterin-bd_sf"/>
</dbReference>
<protein>
    <recommendedName>
        <fullName evidence="5">Aldehyde oxidase/xanthine dehydrogenase a/b hammerhead domain-containing protein</fullName>
    </recommendedName>
</protein>
<keyword evidence="4" id="KW-1185">Reference proteome</keyword>
<dbReference type="InterPro" id="IPR036318">
    <property type="entry name" value="FAD-bd_PCMH-like_sf"/>
</dbReference>
<dbReference type="SUPFAM" id="SSF55447">
    <property type="entry name" value="CO dehydrogenase flavoprotein C-terminal domain-like"/>
    <property type="match status" value="1"/>
</dbReference>
<accession>A0ABN8DB24</accession>
<dbReference type="Gene3D" id="3.30.365.10">
    <property type="entry name" value="Aldehyde oxidase/xanthine dehydrogenase, molybdopterin binding domain"/>
    <property type="match status" value="3"/>
</dbReference>
<dbReference type="PANTHER" id="PTHR45444:SF3">
    <property type="entry name" value="XANTHINE DEHYDROGENASE"/>
    <property type="match status" value="1"/>
</dbReference>
<evidence type="ECO:0008006" key="5">
    <source>
        <dbReference type="Google" id="ProtNLM"/>
    </source>
</evidence>
<sequence length="627" mass="68471">MNPLLAAMNAVQSTRGARYVRVRDFYLAYRQVGMDPDEVITSVYMPYTKKWEYMFPFKQARRRKDDISIVTAGIRVKLECLSESRGWTIQDASAVYGGMAPITKAASETERFLVESGMAKYRESLCLSFLYKFFVASSQRLRVDLQETMAAASVFPEAPMIVDEVHSAGQSFLHQVCPISYGIQSFGTEIGGLQDSKHRPVGNDMAKCRPVGDPLMHKSAYFQVSGEALYTDDIPSTPGSLHGALVLSTCAHVLIKDVNASEALSMKGVHRFFDATIETEKLGCNTIGPVLKDKECFASKEVLCVGQPIGIIVANSHELAMETADKVKVAYEELPSVTTIQEAIREKSFILPMHTIVSGKVEKGLEESDIVLEGEVHMGGQSSFTLVHVYADESVLISHGGVEMGQGLHTKVIQVAALACGILHEQIHIDETSTNKVPNSQPSAASMSTNLYGMATLNACEQILARLAPIYDRLGPGASFSNITNAAYMHRVNMSAQGFYVVPNDRCDVLTGDFHVLSVDILMDLGASITPAIYIGQIEGAFMQGFGLFALEELVWGDDGHPWVKRSNLFTRGPGACKIPSANDVPLDFHVWLESNRKNKFAVHSSKAVGEPPLFLGSSAFFAVKDG</sequence>
<dbReference type="EMBL" id="CAKLCB010000388">
    <property type="protein sequence ID" value="CAH0522337.1"/>
    <property type="molecule type" value="Genomic_DNA"/>
</dbReference>
<organism evidence="3 4">
    <name type="scientific">Peronospora belbahrii</name>
    <dbReference type="NCBI Taxonomy" id="622444"/>
    <lineage>
        <taxon>Eukaryota</taxon>
        <taxon>Sar</taxon>
        <taxon>Stramenopiles</taxon>
        <taxon>Oomycota</taxon>
        <taxon>Peronosporomycetes</taxon>
        <taxon>Peronosporales</taxon>
        <taxon>Peronosporaceae</taxon>
        <taxon>Peronospora</taxon>
    </lineage>
</organism>
<dbReference type="Proteomes" id="UP001158986">
    <property type="component" value="Unassembled WGS sequence"/>
</dbReference>
<dbReference type="SMART" id="SM01092">
    <property type="entry name" value="CO_deh_flav_C"/>
    <property type="match status" value="1"/>
</dbReference>
<proteinExistence type="predicted"/>
<name>A0ABN8DB24_9STRA</name>
<dbReference type="InterPro" id="IPR046867">
    <property type="entry name" value="AldOxase/xan_DH_MoCoBD2"/>
</dbReference>
<comment type="caution">
    <text evidence="3">The sequence shown here is derived from an EMBL/GenBank/DDBJ whole genome shotgun (WGS) entry which is preliminary data.</text>
</comment>
<dbReference type="InterPro" id="IPR005107">
    <property type="entry name" value="CO_DH_flav_C"/>
</dbReference>
<dbReference type="SUPFAM" id="SSF56003">
    <property type="entry name" value="Molybdenum cofactor-binding domain"/>
    <property type="match status" value="1"/>
</dbReference>
<dbReference type="InterPro" id="IPR036856">
    <property type="entry name" value="Ald_Oxase/Xan_DH_a/b_sf"/>
</dbReference>
<gene>
    <name evidence="3" type="ORF">PBS001_LOCUS8769</name>
</gene>
<dbReference type="InterPro" id="IPR036683">
    <property type="entry name" value="CO_DH_flav_C_dom_sf"/>
</dbReference>